<keyword evidence="2" id="KW-1185">Reference proteome</keyword>
<accession>A0ACB7STJ0</accession>
<evidence type="ECO:0000313" key="2">
    <source>
        <dbReference type="Proteomes" id="UP000821845"/>
    </source>
</evidence>
<gene>
    <name evidence="1" type="ORF">HPB50_025749</name>
</gene>
<dbReference type="Proteomes" id="UP000821845">
    <property type="component" value="Chromosome 3"/>
</dbReference>
<protein>
    <submittedName>
        <fullName evidence="1">Uncharacterized protein</fullName>
    </submittedName>
</protein>
<dbReference type="EMBL" id="CM023483">
    <property type="protein sequence ID" value="KAH6937128.1"/>
    <property type="molecule type" value="Genomic_DNA"/>
</dbReference>
<reference evidence="1" key="1">
    <citation type="submission" date="2020-05" db="EMBL/GenBank/DDBJ databases">
        <title>Large-scale comparative analyses of tick genomes elucidate their genetic diversity and vector capacities.</title>
        <authorList>
            <person name="Jia N."/>
            <person name="Wang J."/>
            <person name="Shi W."/>
            <person name="Du L."/>
            <person name="Sun Y."/>
            <person name="Zhan W."/>
            <person name="Jiang J."/>
            <person name="Wang Q."/>
            <person name="Zhang B."/>
            <person name="Ji P."/>
            <person name="Sakyi L.B."/>
            <person name="Cui X."/>
            <person name="Yuan T."/>
            <person name="Jiang B."/>
            <person name="Yang W."/>
            <person name="Lam T.T.-Y."/>
            <person name="Chang Q."/>
            <person name="Ding S."/>
            <person name="Wang X."/>
            <person name="Zhu J."/>
            <person name="Ruan X."/>
            <person name="Zhao L."/>
            <person name="Wei J."/>
            <person name="Que T."/>
            <person name="Du C."/>
            <person name="Cheng J."/>
            <person name="Dai P."/>
            <person name="Han X."/>
            <person name="Huang E."/>
            <person name="Gao Y."/>
            <person name="Liu J."/>
            <person name="Shao H."/>
            <person name="Ye R."/>
            <person name="Li L."/>
            <person name="Wei W."/>
            <person name="Wang X."/>
            <person name="Wang C."/>
            <person name="Yang T."/>
            <person name="Huo Q."/>
            <person name="Li W."/>
            <person name="Guo W."/>
            <person name="Chen H."/>
            <person name="Zhou L."/>
            <person name="Ni X."/>
            <person name="Tian J."/>
            <person name="Zhou Y."/>
            <person name="Sheng Y."/>
            <person name="Liu T."/>
            <person name="Pan Y."/>
            <person name="Xia L."/>
            <person name="Li J."/>
            <person name="Zhao F."/>
            <person name="Cao W."/>
        </authorList>
    </citation>
    <scope>NUCLEOTIDE SEQUENCE</scope>
    <source>
        <strain evidence="1">Hyas-2018</strain>
    </source>
</reference>
<name>A0ACB7STJ0_HYAAI</name>
<comment type="caution">
    <text evidence="1">The sequence shown here is derived from an EMBL/GenBank/DDBJ whole genome shotgun (WGS) entry which is preliminary data.</text>
</comment>
<proteinExistence type="predicted"/>
<organism evidence="1 2">
    <name type="scientific">Hyalomma asiaticum</name>
    <name type="common">Tick</name>
    <dbReference type="NCBI Taxonomy" id="266040"/>
    <lineage>
        <taxon>Eukaryota</taxon>
        <taxon>Metazoa</taxon>
        <taxon>Ecdysozoa</taxon>
        <taxon>Arthropoda</taxon>
        <taxon>Chelicerata</taxon>
        <taxon>Arachnida</taxon>
        <taxon>Acari</taxon>
        <taxon>Parasitiformes</taxon>
        <taxon>Ixodida</taxon>
        <taxon>Ixodoidea</taxon>
        <taxon>Ixodidae</taxon>
        <taxon>Hyalomminae</taxon>
        <taxon>Hyalomma</taxon>
    </lineage>
</organism>
<evidence type="ECO:0000313" key="1">
    <source>
        <dbReference type="EMBL" id="KAH6937128.1"/>
    </source>
</evidence>
<sequence length="1088" mass="116982">MEDSDTVCPKVQGIIRARESQRVGSRTRSGELRRRVGFVDQTASDSHNFATTTVAEETEGRDVKSFLHPHTVRQDGKKGEQCTATNIAARPHSSSQDITTVGNKPFKVCAWGDSFSVTDETLSTEGRVDGYVPPNSPPVQVLSLRQELEAADAAAGVSLEQAFRAPIMDANWSLATPEAVLGSMDVESSETSTGGGLRATFKQSVDLASRMIKSKKAKGSERKKRVNFQEKPFTDVLAEIEEDDEEFTKEAVLKQADLNIRASNDSVAEASVGRSASNEDDEAGNRAFFQSRADAAKEREIEQKDVELGKEAIEVQARLPLPQEAAGQNNALLAVQQCSTQVSEMVQNRHLVELAAPTRQLSVTPSTAVSSRNTLLSHPFCPSDEGPLLPSASTTLSFMSSDSSVSFGHRVTDLTCLHALADLAVPFQETGDAKSQTGVANLPTTLKPEPSVPEELHRIHLEPQQRSPQQCQVGEQPPKQQRQGKPRPTPSQSPSVEDRSARSSRRCRMLEQAKRQDSVEKRSARLPKRPNTGERQRLSRFATKERRWGDDILQVIMMGNKHYLRERSLSSPRPRSASIPGAALLLDETQYITQQIEQAHAAIRDPDHTCPSPELRQAAESAQAAAAPEEVATTSVRSRESSDSAVKGAILPWSNRHASSPTSLSGRVSRRPSQRTCSRPPSSLASADALGARHATWGPGGEQRKMDTIAEAVCEVELKYPKAVTGAMAPKISNLKTAGDVFSGDTLAKNPVQVIVLDDNEDVAPTLPSELDTESQLTPSSPQWDVCERDLMASIKMLSAAVGTPESFAKTIELPSPEGLQLSETSTMASRVDTVGASSVGCSVALDPSASALSYTRTGSSKNARSRRLSTKILEGACFESMYNSILQPDSSPGLSLSIPGLGSRDFLGFLGPRDRPSGPTSEQSALPRSTDDSKTGSVSADTATTSGPASFASAPAKQECSGSHEVQVQRRAETSAIRSLEPTNSMPPPSSRPRPRSGSRRRASRTPSSGTLPQPSSSVVLPEDSVAEVMVPDSEGGPVAAEVDSEEDRSSFFSFEESASETSLLPDAANLDWWASSQASRSRTDLA</sequence>